<evidence type="ECO:0000313" key="3">
    <source>
        <dbReference type="Proteomes" id="UP000831684"/>
    </source>
</evidence>
<gene>
    <name evidence="2" type="ORF">K9D25_12955</name>
</gene>
<dbReference type="AlphaFoldDB" id="A0A9E6ZTA1"/>
<reference evidence="2" key="1">
    <citation type="submission" date="2021-09" db="EMBL/GenBank/DDBJ databases">
        <title>Network and meta-omics reveal the key degrader and cooperation patterns in an efficient 1,4-dioxane-degrading microbial community.</title>
        <authorList>
            <person name="Dai C."/>
        </authorList>
    </citation>
    <scope>NUCLEOTIDE SEQUENCE</scope>
    <source>
        <strain evidence="2">ZM13</strain>
    </source>
</reference>
<dbReference type="EMBL" id="CP083239">
    <property type="protein sequence ID" value="UOK69662.1"/>
    <property type="molecule type" value="Genomic_DNA"/>
</dbReference>
<dbReference type="KEGG" id="apol:K9D25_12955"/>
<proteinExistence type="predicted"/>
<evidence type="ECO:0000256" key="1">
    <source>
        <dbReference type="SAM" id="MobiDB-lite"/>
    </source>
</evidence>
<name>A0A9E6ZTA1_9HYPH</name>
<protein>
    <submittedName>
        <fullName evidence="2">Uncharacterized protein</fullName>
    </submittedName>
</protein>
<feature type="region of interest" description="Disordered" evidence="1">
    <location>
        <begin position="26"/>
        <end position="85"/>
    </location>
</feature>
<accession>A0A9E6ZTA1</accession>
<dbReference type="RefSeq" id="WP_244375768.1">
    <property type="nucleotide sequence ID" value="NZ_CP083239.1"/>
</dbReference>
<feature type="compositionally biased region" description="Basic and acidic residues" evidence="1">
    <location>
        <begin position="76"/>
        <end position="85"/>
    </location>
</feature>
<organism evidence="2 3">
    <name type="scientific">Ancylobacter polymorphus</name>
    <dbReference type="NCBI Taxonomy" id="223390"/>
    <lineage>
        <taxon>Bacteria</taxon>
        <taxon>Pseudomonadati</taxon>
        <taxon>Pseudomonadota</taxon>
        <taxon>Alphaproteobacteria</taxon>
        <taxon>Hyphomicrobiales</taxon>
        <taxon>Xanthobacteraceae</taxon>
        <taxon>Ancylobacter</taxon>
    </lineage>
</organism>
<dbReference type="Proteomes" id="UP000831684">
    <property type="component" value="Chromosome"/>
</dbReference>
<sequence length="85" mass="9136">MVRDPRTLDQNPVVVDPANVDAVLDDRTTAVSNPLTPPLDEVDNDNSPVDGEPARRDGGRFAPETLNTVDGSADGTPKKPEDSRR</sequence>
<evidence type="ECO:0000313" key="2">
    <source>
        <dbReference type="EMBL" id="UOK69662.1"/>
    </source>
</evidence>